<evidence type="ECO:0000313" key="2">
    <source>
        <dbReference type="EMBL" id="KRZ46085.1"/>
    </source>
</evidence>
<evidence type="ECO:0000256" key="1">
    <source>
        <dbReference type="SAM" id="Phobius"/>
    </source>
</evidence>
<sequence>MKYDTLINNIVEEDALKGTECSLTAIIIPVGPLYQHYLSKLFCVATCSIGCYCVVNFIIRQRKN</sequence>
<dbReference type="AlphaFoldDB" id="A0A0V1KGR8"/>
<gene>
    <name evidence="2" type="ORF">T4C_8343</name>
</gene>
<accession>A0A0V1KGR8</accession>
<dbReference type="Proteomes" id="UP000054826">
    <property type="component" value="Unassembled WGS sequence"/>
</dbReference>
<keyword evidence="1" id="KW-0812">Transmembrane</keyword>
<protein>
    <submittedName>
        <fullName evidence="2">Uncharacterized protein</fullName>
    </submittedName>
</protein>
<keyword evidence="1" id="KW-1133">Transmembrane helix</keyword>
<proteinExistence type="predicted"/>
<evidence type="ECO:0000313" key="3">
    <source>
        <dbReference type="Proteomes" id="UP000054826"/>
    </source>
</evidence>
<reference evidence="2 3" key="1">
    <citation type="submission" date="2015-01" db="EMBL/GenBank/DDBJ databases">
        <title>Evolution of Trichinella species and genotypes.</title>
        <authorList>
            <person name="Korhonen P.K."/>
            <person name="Edoardo P."/>
            <person name="Giuseppe L.R."/>
            <person name="Gasser R.B."/>
        </authorList>
    </citation>
    <scope>NUCLEOTIDE SEQUENCE [LARGE SCALE GENOMIC DNA]</scope>
    <source>
        <strain evidence="2">ISS176</strain>
    </source>
</reference>
<name>A0A0V1KGR8_TRIPS</name>
<comment type="caution">
    <text evidence="2">The sequence shown here is derived from an EMBL/GenBank/DDBJ whole genome shotgun (WGS) entry which is preliminary data.</text>
</comment>
<feature type="transmembrane region" description="Helical" evidence="1">
    <location>
        <begin position="37"/>
        <end position="59"/>
    </location>
</feature>
<dbReference type="EMBL" id="JYDV01000001">
    <property type="protein sequence ID" value="KRZ46085.1"/>
    <property type="molecule type" value="Genomic_DNA"/>
</dbReference>
<keyword evidence="1" id="KW-0472">Membrane</keyword>
<organism evidence="2 3">
    <name type="scientific">Trichinella pseudospiralis</name>
    <name type="common">Parasitic roundworm</name>
    <dbReference type="NCBI Taxonomy" id="6337"/>
    <lineage>
        <taxon>Eukaryota</taxon>
        <taxon>Metazoa</taxon>
        <taxon>Ecdysozoa</taxon>
        <taxon>Nematoda</taxon>
        <taxon>Enoplea</taxon>
        <taxon>Dorylaimia</taxon>
        <taxon>Trichinellida</taxon>
        <taxon>Trichinellidae</taxon>
        <taxon>Trichinella</taxon>
    </lineage>
</organism>